<dbReference type="SUPFAM" id="SSF51735">
    <property type="entry name" value="NAD(P)-binding Rossmann-fold domains"/>
    <property type="match status" value="1"/>
</dbReference>
<dbReference type="PANTHER" id="PTHR10491:SF4">
    <property type="entry name" value="METHIONINE ADENOSYLTRANSFERASE 2 SUBUNIT BETA"/>
    <property type="match status" value="1"/>
</dbReference>
<organism evidence="8 9">
    <name type="scientific">Allofrancisella frigidaquae</name>
    <dbReference type="NCBI Taxonomy" id="1085644"/>
    <lineage>
        <taxon>Bacteria</taxon>
        <taxon>Pseudomonadati</taxon>
        <taxon>Pseudomonadota</taxon>
        <taxon>Gammaproteobacteria</taxon>
        <taxon>Thiotrichales</taxon>
        <taxon>Francisellaceae</taxon>
        <taxon>Allofrancisella</taxon>
    </lineage>
</organism>
<dbReference type="UniPathway" id="UPA00124"/>
<evidence type="ECO:0000256" key="6">
    <source>
        <dbReference type="RuleBase" id="RU364082"/>
    </source>
</evidence>
<reference evidence="8 9" key="1">
    <citation type="submission" date="2019-03" db="EMBL/GenBank/DDBJ databases">
        <title>Complete Genome Sequence of Allofrancisella frigidaquae Strain SYSU 10HL1970 Isolated from Water-Cooling Systems in China.</title>
        <authorList>
            <person name="Ohrman C."/>
            <person name="Uneklint I."/>
            <person name="Sjodin A."/>
        </authorList>
    </citation>
    <scope>NUCLEOTIDE SEQUENCE [LARGE SCALE GENOMIC DNA]</scope>
    <source>
        <strain evidence="8 9">SYSU 10HL1970</strain>
    </source>
</reference>
<dbReference type="Gene3D" id="3.40.50.720">
    <property type="entry name" value="NAD(P)-binding Rossmann-like Domain"/>
    <property type="match status" value="1"/>
</dbReference>
<comment type="pathway">
    <text evidence="1 6">Carbohydrate biosynthesis; dTDP-L-rhamnose biosynthesis.</text>
</comment>
<comment type="cofactor">
    <cofactor evidence="6">
        <name>Mg(2+)</name>
        <dbReference type="ChEBI" id="CHEBI:18420"/>
    </cofactor>
    <text evidence="6">Binds 1 Mg(2+) ion per monomer.</text>
</comment>
<dbReference type="InterPro" id="IPR029903">
    <property type="entry name" value="RmlD-like-bd"/>
</dbReference>
<evidence type="ECO:0000256" key="4">
    <source>
        <dbReference type="ARBA" id="ARBA00017099"/>
    </source>
</evidence>
<keyword evidence="6" id="KW-0521">NADP</keyword>
<proteinExistence type="inferred from homology"/>
<dbReference type="GO" id="GO:0019305">
    <property type="term" value="P:dTDP-rhamnose biosynthetic process"/>
    <property type="evidence" value="ECO:0007669"/>
    <property type="project" value="UniProtKB-UniPathway"/>
</dbReference>
<dbReference type="KEGG" id="afri:E3E15_05645"/>
<dbReference type="InterPro" id="IPR005913">
    <property type="entry name" value="dTDP_dehydrorham_reduct"/>
</dbReference>
<dbReference type="GO" id="GO:0009243">
    <property type="term" value="P:O antigen biosynthetic process"/>
    <property type="evidence" value="ECO:0007669"/>
    <property type="project" value="UniProtKB-UniPathway"/>
</dbReference>
<comment type="similarity">
    <text evidence="2 6">Belongs to the dTDP-4-dehydrorhamnose reductase family.</text>
</comment>
<evidence type="ECO:0000256" key="2">
    <source>
        <dbReference type="ARBA" id="ARBA00010944"/>
    </source>
</evidence>
<dbReference type="GO" id="GO:0008831">
    <property type="term" value="F:dTDP-4-dehydrorhamnose reductase activity"/>
    <property type="evidence" value="ECO:0007669"/>
    <property type="project" value="UniProtKB-EC"/>
</dbReference>
<dbReference type="EC" id="1.1.1.133" evidence="3 6"/>
<dbReference type="AlphaFoldDB" id="A0A6M3HUE6"/>
<dbReference type="Proteomes" id="UP000503320">
    <property type="component" value="Chromosome"/>
</dbReference>
<evidence type="ECO:0000256" key="1">
    <source>
        <dbReference type="ARBA" id="ARBA00004781"/>
    </source>
</evidence>
<dbReference type="PANTHER" id="PTHR10491">
    <property type="entry name" value="DTDP-4-DEHYDRORHAMNOSE REDUCTASE"/>
    <property type="match status" value="1"/>
</dbReference>
<dbReference type="CDD" id="cd05254">
    <property type="entry name" value="dTDP_HR_like_SDR_e"/>
    <property type="match status" value="1"/>
</dbReference>
<dbReference type="UniPathway" id="UPA00281"/>
<evidence type="ECO:0000256" key="5">
    <source>
        <dbReference type="ARBA" id="ARBA00048200"/>
    </source>
</evidence>
<dbReference type="GO" id="GO:0005829">
    <property type="term" value="C:cytosol"/>
    <property type="evidence" value="ECO:0007669"/>
    <property type="project" value="TreeGrafter"/>
</dbReference>
<dbReference type="InterPro" id="IPR036291">
    <property type="entry name" value="NAD(P)-bd_dom_sf"/>
</dbReference>
<comment type="catalytic activity">
    <reaction evidence="5 6">
        <text>dTDP-beta-L-rhamnose + NADP(+) = dTDP-4-dehydro-beta-L-rhamnose + NADPH + H(+)</text>
        <dbReference type="Rhea" id="RHEA:21796"/>
        <dbReference type="ChEBI" id="CHEBI:15378"/>
        <dbReference type="ChEBI" id="CHEBI:57510"/>
        <dbReference type="ChEBI" id="CHEBI:57783"/>
        <dbReference type="ChEBI" id="CHEBI:58349"/>
        <dbReference type="ChEBI" id="CHEBI:62830"/>
        <dbReference type="EC" id="1.1.1.133"/>
    </reaction>
</comment>
<evidence type="ECO:0000313" key="9">
    <source>
        <dbReference type="Proteomes" id="UP000503320"/>
    </source>
</evidence>
<dbReference type="Pfam" id="PF04321">
    <property type="entry name" value="RmlD_sub_bind"/>
    <property type="match status" value="1"/>
</dbReference>
<comment type="function">
    <text evidence="6">Catalyzes the reduction of dTDP-6-deoxy-L-lyxo-4-hexulose to yield dTDP-L-rhamnose.</text>
</comment>
<feature type="domain" description="RmlD-like substrate binding" evidence="7">
    <location>
        <begin position="1"/>
        <end position="222"/>
    </location>
</feature>
<name>A0A6M3HUE6_9GAMM</name>
<evidence type="ECO:0000259" key="7">
    <source>
        <dbReference type="Pfam" id="PF04321"/>
    </source>
</evidence>
<evidence type="ECO:0000256" key="3">
    <source>
        <dbReference type="ARBA" id="ARBA00012929"/>
    </source>
</evidence>
<keyword evidence="6" id="KW-0560">Oxidoreductase</keyword>
<protein>
    <recommendedName>
        <fullName evidence="4 6">dTDP-4-dehydrorhamnose reductase</fullName>
        <ecNumber evidence="3 6">1.1.1.133</ecNumber>
    </recommendedName>
</protein>
<dbReference type="RefSeq" id="WP_172106927.1">
    <property type="nucleotide sequence ID" value="NZ_CP038017.1"/>
</dbReference>
<gene>
    <name evidence="8" type="ORF">E3E15_05645</name>
</gene>
<dbReference type="EMBL" id="CP038017">
    <property type="protein sequence ID" value="QIV94858.1"/>
    <property type="molecule type" value="Genomic_DNA"/>
</dbReference>
<dbReference type="Gene3D" id="3.90.25.10">
    <property type="entry name" value="UDP-galactose 4-epimerase, domain 1"/>
    <property type="match status" value="1"/>
</dbReference>
<evidence type="ECO:0000313" key="8">
    <source>
        <dbReference type="EMBL" id="QIV94858.1"/>
    </source>
</evidence>
<keyword evidence="9" id="KW-1185">Reference proteome</keyword>
<sequence length="281" mass="31847">MKVLVLGCNGMAGHVISIYFEEKGYIVDKIARKPAIFKETIVMDVSDFDLLKSCIISNKYDYIINAVGILNTDAENNHDKAVLINSYLPNFLAKITLYLPTKIIHISTDCVFSGEKGSYSEDDSTDARTFYGRSKALGELGDAKNLTIRTSIIGPDINENGIGLFNWFMKARKLSEINGYTRAMWGGVTTILLAKSIDLAIIKNLKGLYHLTNGQKISKYDLLLLFKKYFACDDLNILKNDNYVTDKSLITKNQTFDVPSYDIMIQDMQKWIIDNKEFYNY</sequence>
<accession>A0A6M3HUE6</accession>